<keyword evidence="4" id="KW-1185">Reference proteome</keyword>
<evidence type="ECO:0000313" key="3">
    <source>
        <dbReference type="EMBL" id="MFC6423719.1"/>
    </source>
</evidence>
<dbReference type="PANTHER" id="PTHR30137:SF6">
    <property type="entry name" value="LUCIFERASE-LIKE MONOOXYGENASE"/>
    <property type="match status" value="1"/>
</dbReference>
<evidence type="ECO:0000256" key="1">
    <source>
        <dbReference type="SAM" id="MobiDB-lite"/>
    </source>
</evidence>
<feature type="domain" description="Luciferase-like" evidence="2">
    <location>
        <begin position="242"/>
        <end position="378"/>
    </location>
</feature>
<organism evidence="3 4">
    <name type="scientific">Oerskovia paurometabola</name>
    <dbReference type="NCBI Taxonomy" id="162170"/>
    <lineage>
        <taxon>Bacteria</taxon>
        <taxon>Bacillati</taxon>
        <taxon>Actinomycetota</taxon>
        <taxon>Actinomycetes</taxon>
        <taxon>Micrococcales</taxon>
        <taxon>Cellulomonadaceae</taxon>
        <taxon>Oerskovia</taxon>
    </lineage>
</organism>
<dbReference type="Pfam" id="PF00296">
    <property type="entry name" value="Bac_luciferase"/>
    <property type="match status" value="2"/>
</dbReference>
<name>A0ABW1X7S2_9CELL</name>
<proteinExistence type="predicted"/>
<dbReference type="SUPFAM" id="SSF51679">
    <property type="entry name" value="Bacterial luciferase-like"/>
    <property type="match status" value="2"/>
</dbReference>
<evidence type="ECO:0000313" key="4">
    <source>
        <dbReference type="Proteomes" id="UP001596305"/>
    </source>
</evidence>
<dbReference type="PANTHER" id="PTHR30137">
    <property type="entry name" value="LUCIFERASE-LIKE MONOOXYGENASE"/>
    <property type="match status" value="1"/>
</dbReference>
<accession>A0ABW1X7S2</accession>
<dbReference type="Proteomes" id="UP001596305">
    <property type="component" value="Unassembled WGS sequence"/>
</dbReference>
<feature type="compositionally biased region" description="Pro residues" evidence="1">
    <location>
        <begin position="151"/>
        <end position="160"/>
    </location>
</feature>
<protein>
    <submittedName>
        <fullName evidence="3">LLM class flavin-dependent oxidoreductase</fullName>
    </submittedName>
</protein>
<dbReference type="InterPro" id="IPR036661">
    <property type="entry name" value="Luciferase-like_sf"/>
</dbReference>
<reference evidence="4" key="1">
    <citation type="journal article" date="2019" name="Int. J. Syst. Evol. Microbiol.">
        <title>The Global Catalogue of Microorganisms (GCM) 10K type strain sequencing project: providing services to taxonomists for standard genome sequencing and annotation.</title>
        <authorList>
            <consortium name="The Broad Institute Genomics Platform"/>
            <consortium name="The Broad Institute Genome Sequencing Center for Infectious Disease"/>
            <person name="Wu L."/>
            <person name="Ma J."/>
        </authorList>
    </citation>
    <scope>NUCLEOTIDE SEQUENCE [LARGE SCALE GENOMIC DNA]</scope>
    <source>
        <strain evidence="4">CCUG 47105</strain>
    </source>
</reference>
<dbReference type="RefSeq" id="WP_204807332.1">
    <property type="nucleotide sequence ID" value="NZ_BAAAIY010000005.1"/>
</dbReference>
<sequence length="424" mass="43633">MTTSDQPTVPQLSPPSRVPLSILDLAVVSEGSTGAQALRDTLDTAVRADALGYRRIWFAEHHLSPGVASASPAVLAALVAERTSRIRVGSGAVLLSTTSPLIAAEQFGTVAALHPGRVDLGLGRAFTPPPAKGAQSAGGGAPPSGTGEAPAAPPVPPAPERPAGTRVVDGLLVPAAPGVDLSDSALRERLLAQKEVVGASRTPGEFRAELKLVLGLRAGTFTDGAGTGWTSPPVEGAAFDLFVLASSGGMSARVAGELGLPLAANYHVGPSATLDTVAAYRAAFRPGVLDRPYVVVSADVLVADTDDEARRIGEPFTAWVLSIRRGAGGAVAYPAPGTSPAWEDLTDADRAAVQDRVETRFVGSPETVVERLETLARVTAADEIVVTTAAHDPADRARSFELLARHWGLQGVVDAPTREPALAR</sequence>
<dbReference type="InterPro" id="IPR011251">
    <property type="entry name" value="Luciferase-like_dom"/>
</dbReference>
<gene>
    <name evidence="3" type="ORF">ACFP71_02700</name>
</gene>
<feature type="region of interest" description="Disordered" evidence="1">
    <location>
        <begin position="125"/>
        <end position="163"/>
    </location>
</feature>
<comment type="caution">
    <text evidence="3">The sequence shown here is derived from an EMBL/GenBank/DDBJ whole genome shotgun (WGS) entry which is preliminary data.</text>
</comment>
<dbReference type="Gene3D" id="3.20.20.30">
    <property type="entry name" value="Luciferase-like domain"/>
    <property type="match status" value="1"/>
</dbReference>
<dbReference type="EMBL" id="JBHSTM010000002">
    <property type="protein sequence ID" value="MFC6423719.1"/>
    <property type="molecule type" value="Genomic_DNA"/>
</dbReference>
<dbReference type="InterPro" id="IPR050766">
    <property type="entry name" value="Bact_Lucif_Oxidored"/>
</dbReference>
<feature type="domain" description="Luciferase-like" evidence="2">
    <location>
        <begin position="21"/>
        <end position="128"/>
    </location>
</feature>
<evidence type="ECO:0000259" key="2">
    <source>
        <dbReference type="Pfam" id="PF00296"/>
    </source>
</evidence>